<sequence>MVDNTEWTDEHVQIISNQFDFNIENAQHKDSENIEYERVK</sequence>
<organism evidence="1 2">
    <name type="scientific">Rotaria magnacalcarata</name>
    <dbReference type="NCBI Taxonomy" id="392030"/>
    <lineage>
        <taxon>Eukaryota</taxon>
        <taxon>Metazoa</taxon>
        <taxon>Spiralia</taxon>
        <taxon>Gnathifera</taxon>
        <taxon>Rotifera</taxon>
        <taxon>Eurotatoria</taxon>
        <taxon>Bdelloidea</taxon>
        <taxon>Philodinida</taxon>
        <taxon>Philodinidae</taxon>
        <taxon>Rotaria</taxon>
    </lineage>
</organism>
<evidence type="ECO:0000313" key="1">
    <source>
        <dbReference type="EMBL" id="CAF4855585.1"/>
    </source>
</evidence>
<reference evidence="1" key="1">
    <citation type="submission" date="2021-02" db="EMBL/GenBank/DDBJ databases">
        <authorList>
            <person name="Nowell W R."/>
        </authorList>
    </citation>
    <scope>NUCLEOTIDE SEQUENCE</scope>
</reference>
<name>A0A8S3BSV8_9BILA</name>
<comment type="caution">
    <text evidence="1">The sequence shown here is derived from an EMBL/GenBank/DDBJ whole genome shotgun (WGS) entry which is preliminary data.</text>
</comment>
<dbReference type="Proteomes" id="UP000676336">
    <property type="component" value="Unassembled WGS sequence"/>
</dbReference>
<accession>A0A8S3BSV8</accession>
<gene>
    <name evidence="1" type="ORF">SMN809_LOCUS49606</name>
</gene>
<feature type="non-terminal residue" evidence="1">
    <location>
        <position position="40"/>
    </location>
</feature>
<protein>
    <submittedName>
        <fullName evidence="1">Uncharacterized protein</fullName>
    </submittedName>
</protein>
<evidence type="ECO:0000313" key="2">
    <source>
        <dbReference type="Proteomes" id="UP000676336"/>
    </source>
</evidence>
<dbReference type="EMBL" id="CAJOBI010162214">
    <property type="protein sequence ID" value="CAF4855585.1"/>
    <property type="molecule type" value="Genomic_DNA"/>
</dbReference>
<proteinExistence type="predicted"/>
<dbReference type="AlphaFoldDB" id="A0A8S3BSV8"/>